<proteinExistence type="predicted"/>
<evidence type="ECO:0000256" key="1">
    <source>
        <dbReference type="SAM" id="MobiDB-lite"/>
    </source>
</evidence>
<keyword evidence="3" id="KW-1185">Reference proteome</keyword>
<reference evidence="2" key="1">
    <citation type="submission" date="2025-08" db="UniProtKB">
        <authorList>
            <consortium name="Ensembl"/>
        </authorList>
    </citation>
    <scope>IDENTIFICATION</scope>
</reference>
<reference evidence="2" key="2">
    <citation type="submission" date="2025-09" db="UniProtKB">
        <authorList>
            <consortium name="Ensembl"/>
        </authorList>
    </citation>
    <scope>IDENTIFICATION</scope>
</reference>
<dbReference type="AlphaFoldDB" id="A0A3B3QNI5"/>
<evidence type="ECO:0000313" key="2">
    <source>
        <dbReference type="Ensembl" id="ENSPKIP00000007404.1"/>
    </source>
</evidence>
<dbReference type="Proteomes" id="UP000261540">
    <property type="component" value="Unplaced"/>
</dbReference>
<name>A0A3B3QNI5_9TELE</name>
<sequence>IIQSSQPSSLKFTCSGLRLHRVFRLPAPRPPPPPMLPGLPERAVLLRRRRLWLRASCAPTLDRRPPRAFILSRISRNRFSFLRLREKVTSSALSWGCRHLRLRPSATGCTAASVASEMTAMSRHRGEPLPRGSGRTAAHTSNASHLADPVSSRSTVRESRRRLVAPPSGQVASGRLGGGLRRIRSSAPTSSSALERLEMSNRYRWPGSVEGWSVGRDGKVSGGGCHGNHQKQ</sequence>
<accession>A0A3B3QNI5</accession>
<dbReference type="GeneTree" id="ENSGT00950000185286"/>
<organism evidence="2 3">
    <name type="scientific">Paramormyrops kingsleyae</name>
    <dbReference type="NCBI Taxonomy" id="1676925"/>
    <lineage>
        <taxon>Eukaryota</taxon>
        <taxon>Metazoa</taxon>
        <taxon>Chordata</taxon>
        <taxon>Craniata</taxon>
        <taxon>Vertebrata</taxon>
        <taxon>Euteleostomi</taxon>
        <taxon>Actinopterygii</taxon>
        <taxon>Neopterygii</taxon>
        <taxon>Teleostei</taxon>
        <taxon>Osteoglossocephala</taxon>
        <taxon>Osteoglossomorpha</taxon>
        <taxon>Osteoglossiformes</taxon>
        <taxon>Mormyridae</taxon>
        <taxon>Paramormyrops</taxon>
    </lineage>
</organism>
<dbReference type="Ensembl" id="ENSPKIT00000031457.1">
    <property type="protein sequence ID" value="ENSPKIP00000007404.1"/>
    <property type="gene ID" value="ENSPKIG00000023311.1"/>
</dbReference>
<feature type="region of interest" description="Disordered" evidence="1">
    <location>
        <begin position="118"/>
        <end position="232"/>
    </location>
</feature>
<evidence type="ECO:0000313" key="3">
    <source>
        <dbReference type="Proteomes" id="UP000261540"/>
    </source>
</evidence>
<protein>
    <submittedName>
        <fullName evidence="2">Uncharacterized protein</fullName>
    </submittedName>
</protein>